<gene>
    <name evidence="7" type="ORF">MNBD_GAMMA08-1145</name>
</gene>
<dbReference type="InterPro" id="IPR007719">
    <property type="entry name" value="PCS_N"/>
</dbReference>
<dbReference type="InterPro" id="IPR038156">
    <property type="entry name" value="PCS_N_sf"/>
</dbReference>
<dbReference type="PANTHER" id="PTHR33447:SF20">
    <property type="entry name" value="GLUTATHIONE GAMMA-GLUTAMYLCYSTEINYLTRANSFERASE"/>
    <property type="match status" value="1"/>
</dbReference>
<dbReference type="Pfam" id="PF05023">
    <property type="entry name" value="Phytochelatin"/>
    <property type="match status" value="1"/>
</dbReference>
<dbReference type="GO" id="GO:0046872">
    <property type="term" value="F:metal ion binding"/>
    <property type="evidence" value="ECO:0007669"/>
    <property type="project" value="UniProtKB-KW"/>
</dbReference>
<keyword evidence="5" id="KW-0472">Membrane</keyword>
<evidence type="ECO:0000256" key="4">
    <source>
        <dbReference type="ARBA" id="ARBA00022723"/>
    </source>
</evidence>
<keyword evidence="2" id="KW-0104">Cadmium</keyword>
<keyword evidence="4" id="KW-0479">Metal-binding</keyword>
<proteinExistence type="predicted"/>
<dbReference type="AlphaFoldDB" id="A0A3B0WR04"/>
<evidence type="ECO:0000256" key="2">
    <source>
        <dbReference type="ARBA" id="ARBA00022539"/>
    </source>
</evidence>
<dbReference type="GO" id="GO:0010038">
    <property type="term" value="P:response to metal ion"/>
    <property type="evidence" value="ECO:0007669"/>
    <property type="project" value="InterPro"/>
</dbReference>
<evidence type="ECO:0000313" key="7">
    <source>
        <dbReference type="EMBL" id="VAW58448.1"/>
    </source>
</evidence>
<keyword evidence="5" id="KW-0812">Transmembrane</keyword>
<dbReference type="InterPro" id="IPR040409">
    <property type="entry name" value="PCS-like"/>
</dbReference>
<name>A0A3B0WR04_9ZZZZ</name>
<dbReference type="Gene3D" id="3.90.70.30">
    <property type="entry name" value="Phytochelatin synthase, N-terminal domain"/>
    <property type="match status" value="1"/>
</dbReference>
<keyword evidence="5" id="KW-1133">Transmembrane helix</keyword>
<dbReference type="PROSITE" id="PS51443">
    <property type="entry name" value="PCS"/>
    <property type="match status" value="1"/>
</dbReference>
<dbReference type="PANTHER" id="PTHR33447">
    <property type="entry name" value="GLUTATHIONE GAMMA-GLUTAMYLCYSTEINYLTRANSFERASE"/>
    <property type="match status" value="1"/>
</dbReference>
<dbReference type="GO" id="GO:0046938">
    <property type="term" value="P:phytochelatin biosynthetic process"/>
    <property type="evidence" value="ECO:0007669"/>
    <property type="project" value="InterPro"/>
</dbReference>
<dbReference type="GO" id="GO:0016756">
    <property type="term" value="F:glutathione gamma-glutamylcysteinyltransferase activity"/>
    <property type="evidence" value="ECO:0007669"/>
    <property type="project" value="UniProtKB-EC"/>
</dbReference>
<keyword evidence="7" id="KW-0012">Acyltransferase</keyword>
<organism evidence="7">
    <name type="scientific">hydrothermal vent metagenome</name>
    <dbReference type="NCBI Taxonomy" id="652676"/>
    <lineage>
        <taxon>unclassified sequences</taxon>
        <taxon>metagenomes</taxon>
        <taxon>ecological metagenomes</taxon>
    </lineage>
</organism>
<dbReference type="InterPro" id="IPR038765">
    <property type="entry name" value="Papain-like_cys_pep_sf"/>
</dbReference>
<accession>A0A3B0WR04</accession>
<protein>
    <recommendedName>
        <fullName evidence="1">glutathione gamma-glutamylcysteinyltransferase</fullName>
        <ecNumber evidence="1">2.3.2.15</ecNumber>
    </recommendedName>
</protein>
<evidence type="ECO:0000256" key="5">
    <source>
        <dbReference type="SAM" id="Phobius"/>
    </source>
</evidence>
<evidence type="ECO:0000256" key="3">
    <source>
        <dbReference type="ARBA" id="ARBA00022679"/>
    </source>
</evidence>
<feature type="transmembrane region" description="Helical" evidence="5">
    <location>
        <begin position="12"/>
        <end position="36"/>
    </location>
</feature>
<dbReference type="EC" id="2.3.2.15" evidence="1"/>
<dbReference type="EMBL" id="UOFH01000011">
    <property type="protein sequence ID" value="VAW58448.1"/>
    <property type="molecule type" value="Genomic_DNA"/>
</dbReference>
<sequence length="239" mass="27227">MITFIKLFKNKFKYLLISGLIAGFIIPGLGISYILFPLTDSIFLPGQLRPQTDRIPITKISAKPYYADYMALKAHFETQIYRSYCGVASSVIVLKALGYDISQKTFFDNEKTNGQRSFYKVFFTGMSLVDLNGLLQSYGVSTRLHYASDINISEFREILKKNMKNPKNYVLVNYFRAPLGQGDIGHISPIGAYDELTDEVLIMDVTTYNYPPVWVKLTLLFNAMNTLDAEHTRGFVEIF</sequence>
<feature type="domain" description="Peptidase C83" evidence="6">
    <location>
        <begin position="26"/>
        <end position="239"/>
    </location>
</feature>
<evidence type="ECO:0000259" key="6">
    <source>
        <dbReference type="PROSITE" id="PS51443"/>
    </source>
</evidence>
<dbReference type="SUPFAM" id="SSF54001">
    <property type="entry name" value="Cysteine proteinases"/>
    <property type="match status" value="1"/>
</dbReference>
<evidence type="ECO:0000256" key="1">
    <source>
        <dbReference type="ARBA" id="ARBA00012468"/>
    </source>
</evidence>
<reference evidence="7" key="1">
    <citation type="submission" date="2018-06" db="EMBL/GenBank/DDBJ databases">
        <authorList>
            <person name="Zhirakovskaya E."/>
        </authorList>
    </citation>
    <scope>NUCLEOTIDE SEQUENCE</scope>
</reference>
<keyword evidence="3 7" id="KW-0808">Transferase</keyword>